<keyword evidence="1" id="KW-1185">Reference proteome</keyword>
<organism evidence="1 2">
    <name type="scientific">Meloidogyne incognita</name>
    <name type="common">Southern root-knot nematode worm</name>
    <name type="synonym">Oxyuris incognita</name>
    <dbReference type="NCBI Taxonomy" id="6306"/>
    <lineage>
        <taxon>Eukaryota</taxon>
        <taxon>Metazoa</taxon>
        <taxon>Ecdysozoa</taxon>
        <taxon>Nematoda</taxon>
        <taxon>Chromadorea</taxon>
        <taxon>Rhabditida</taxon>
        <taxon>Tylenchina</taxon>
        <taxon>Tylenchomorpha</taxon>
        <taxon>Tylenchoidea</taxon>
        <taxon>Meloidogynidae</taxon>
        <taxon>Meloidogyninae</taxon>
        <taxon>Meloidogyne</taxon>
        <taxon>Meloidogyne incognita group</taxon>
    </lineage>
</organism>
<dbReference type="Proteomes" id="UP000887563">
    <property type="component" value="Unplaced"/>
</dbReference>
<accession>A0A914KUH4</accession>
<reference evidence="2" key="1">
    <citation type="submission" date="2022-11" db="UniProtKB">
        <authorList>
            <consortium name="WormBaseParasite"/>
        </authorList>
    </citation>
    <scope>IDENTIFICATION</scope>
</reference>
<dbReference type="AlphaFoldDB" id="A0A914KUH4"/>
<sequence length="76" mass="8944">MFMLWKNCGWEMELHHHGKSPDRSTNDCAIIQPDVGLFIFILCTFCKCGHNRLPYKHELKRSSSQSCVFFLRTLCH</sequence>
<dbReference type="WBParaSite" id="Minc3s00094g04370">
    <property type="protein sequence ID" value="Minc3s00094g04370"/>
    <property type="gene ID" value="Minc3s00094g04370"/>
</dbReference>
<name>A0A914KUH4_MELIC</name>
<proteinExistence type="predicted"/>
<evidence type="ECO:0000313" key="1">
    <source>
        <dbReference type="Proteomes" id="UP000887563"/>
    </source>
</evidence>
<protein>
    <submittedName>
        <fullName evidence="2">Ovule protein</fullName>
    </submittedName>
</protein>
<evidence type="ECO:0000313" key="2">
    <source>
        <dbReference type="WBParaSite" id="Minc3s00094g04370"/>
    </source>
</evidence>